<evidence type="ECO:0000313" key="3">
    <source>
        <dbReference type="EMBL" id="KAK3882788.1"/>
    </source>
</evidence>
<organism evidence="2 4">
    <name type="scientific">Petrolisthes cinctipes</name>
    <name type="common">Flat porcelain crab</name>
    <dbReference type="NCBI Taxonomy" id="88211"/>
    <lineage>
        <taxon>Eukaryota</taxon>
        <taxon>Metazoa</taxon>
        <taxon>Ecdysozoa</taxon>
        <taxon>Arthropoda</taxon>
        <taxon>Crustacea</taxon>
        <taxon>Multicrustacea</taxon>
        <taxon>Malacostraca</taxon>
        <taxon>Eumalacostraca</taxon>
        <taxon>Eucarida</taxon>
        <taxon>Decapoda</taxon>
        <taxon>Pleocyemata</taxon>
        <taxon>Anomura</taxon>
        <taxon>Galatheoidea</taxon>
        <taxon>Porcellanidae</taxon>
        <taxon>Petrolisthes</taxon>
    </lineage>
</organism>
<proteinExistence type="predicted"/>
<comment type="caution">
    <text evidence="2">The sequence shown here is derived from an EMBL/GenBank/DDBJ whole genome shotgun (WGS) entry which is preliminary data.</text>
</comment>
<name>A0AAE1KT75_PETCI</name>
<evidence type="ECO:0000313" key="2">
    <source>
        <dbReference type="EMBL" id="KAK3882787.1"/>
    </source>
</evidence>
<evidence type="ECO:0000313" key="4">
    <source>
        <dbReference type="Proteomes" id="UP001286313"/>
    </source>
</evidence>
<dbReference type="EMBL" id="JAWQEG010001058">
    <property type="protein sequence ID" value="KAK3882788.1"/>
    <property type="molecule type" value="Genomic_DNA"/>
</dbReference>
<sequence>MDLGAVKVLLEAQDRTFKNTLDLVVEQLKLKIHSAEKTIQDLKVTQDGGEPPNVGSGDVSAVRRSDGAGAVGDGSQVDEDGVGAGADDGMGTGAAGAAGEPAGATSGDGGGTVSPARAMFGLGGGAASLASVVSSDSGANVAVDAGVTGRSATKQQVKVAAQ</sequence>
<feature type="compositionally biased region" description="Gly residues" evidence="1">
    <location>
        <begin position="82"/>
        <end position="96"/>
    </location>
</feature>
<reference evidence="2" key="1">
    <citation type="submission" date="2023-10" db="EMBL/GenBank/DDBJ databases">
        <title>Genome assemblies of two species of porcelain crab, Petrolisthes cinctipes and Petrolisthes manimaculis (Anomura: Porcellanidae).</title>
        <authorList>
            <person name="Angst P."/>
        </authorList>
    </citation>
    <scope>NUCLEOTIDE SEQUENCE</scope>
    <source>
        <strain evidence="2">PB745_01</strain>
        <tissue evidence="2">Gill</tissue>
    </source>
</reference>
<gene>
    <name evidence="2" type="ORF">Pcinc_012865</name>
    <name evidence="3" type="ORF">Pcinc_012866</name>
</gene>
<protein>
    <submittedName>
        <fullName evidence="2">Uncharacterized protein</fullName>
    </submittedName>
</protein>
<evidence type="ECO:0000256" key="1">
    <source>
        <dbReference type="SAM" id="MobiDB-lite"/>
    </source>
</evidence>
<feature type="region of interest" description="Disordered" evidence="1">
    <location>
        <begin position="44"/>
        <end position="116"/>
    </location>
</feature>
<keyword evidence="4" id="KW-1185">Reference proteome</keyword>
<dbReference type="EMBL" id="JAWQEG010001058">
    <property type="protein sequence ID" value="KAK3882787.1"/>
    <property type="molecule type" value="Genomic_DNA"/>
</dbReference>
<dbReference type="Proteomes" id="UP001286313">
    <property type="component" value="Unassembled WGS sequence"/>
</dbReference>
<accession>A0AAE1KT75</accession>
<dbReference type="AlphaFoldDB" id="A0AAE1KT75"/>